<dbReference type="WBParaSite" id="maker-uti_cns_0023608-snap-gene-0.2-mRNA-1">
    <property type="protein sequence ID" value="maker-uti_cns_0023608-snap-gene-0.2-mRNA-1"/>
    <property type="gene ID" value="maker-uti_cns_0023608-snap-gene-0.2"/>
</dbReference>
<protein>
    <submittedName>
        <fullName evidence="2">Uncharacterized protein</fullName>
    </submittedName>
</protein>
<evidence type="ECO:0000313" key="1">
    <source>
        <dbReference type="Proteomes" id="UP000095280"/>
    </source>
</evidence>
<proteinExistence type="predicted"/>
<sequence length="80" mass="8841">MQVFNASTAINDASKRPIDLVEQPTVLKNPSLDTAVPKELIRRTVTASQDVYLSNVQNHQAKVSSIFGNCGFENCMFHFG</sequence>
<dbReference type="AlphaFoldDB" id="A0A1I8IXG6"/>
<evidence type="ECO:0000313" key="2">
    <source>
        <dbReference type="WBParaSite" id="maker-uti_cns_0023608-snap-gene-0.2-mRNA-1"/>
    </source>
</evidence>
<organism evidence="1 2">
    <name type="scientific">Macrostomum lignano</name>
    <dbReference type="NCBI Taxonomy" id="282301"/>
    <lineage>
        <taxon>Eukaryota</taxon>
        <taxon>Metazoa</taxon>
        <taxon>Spiralia</taxon>
        <taxon>Lophotrochozoa</taxon>
        <taxon>Platyhelminthes</taxon>
        <taxon>Rhabditophora</taxon>
        <taxon>Macrostomorpha</taxon>
        <taxon>Macrostomida</taxon>
        <taxon>Macrostomidae</taxon>
        <taxon>Macrostomum</taxon>
    </lineage>
</organism>
<dbReference type="Proteomes" id="UP000095280">
    <property type="component" value="Unplaced"/>
</dbReference>
<name>A0A1I8IXG6_9PLAT</name>
<reference evidence="2" key="1">
    <citation type="submission" date="2016-11" db="UniProtKB">
        <authorList>
            <consortium name="WormBaseParasite"/>
        </authorList>
    </citation>
    <scope>IDENTIFICATION</scope>
</reference>
<keyword evidence="1" id="KW-1185">Reference proteome</keyword>
<accession>A0A1I8IXG6</accession>